<feature type="domain" description="N-terminal" evidence="1">
    <location>
        <begin position="9"/>
        <end position="85"/>
    </location>
</feature>
<dbReference type="AlphaFoldDB" id="A0A7W6WBX7"/>
<evidence type="ECO:0000313" key="2">
    <source>
        <dbReference type="EMBL" id="MBB4268293.1"/>
    </source>
</evidence>
<name>A0A7W6WBX7_9PROT</name>
<evidence type="ECO:0000313" key="3">
    <source>
        <dbReference type="Proteomes" id="UP000554286"/>
    </source>
</evidence>
<reference evidence="2 3" key="1">
    <citation type="submission" date="2020-08" db="EMBL/GenBank/DDBJ databases">
        <title>Genome sequencing of Purple Non-Sulfur Bacteria from various extreme environments.</title>
        <authorList>
            <person name="Mayer M."/>
        </authorList>
    </citation>
    <scope>NUCLEOTIDE SEQUENCE [LARGE SCALE GENOMIC DNA]</scope>
    <source>
        <strain evidence="2 3">JA131</strain>
    </source>
</reference>
<dbReference type="EMBL" id="JACIGK010000082">
    <property type="protein sequence ID" value="MBB4268293.1"/>
    <property type="molecule type" value="Genomic_DNA"/>
</dbReference>
<accession>A0A7W6WBX7</accession>
<evidence type="ECO:0000259" key="1">
    <source>
        <dbReference type="Pfam" id="PF08401"/>
    </source>
</evidence>
<sequence>MTRDNAPRQDIYTRVTDSIIAELEKGVRPWEKPWSAEHAAGRVNRPLRHNGVPYAGINILMLWSAAMEYGFASPIWMTFRQAKGLCNLMSGNFVRGGAPACPSVGRAPRMGYPP</sequence>
<dbReference type="Pfam" id="PF08401">
    <property type="entry name" value="ArdcN"/>
    <property type="match status" value="1"/>
</dbReference>
<comment type="caution">
    <text evidence="2">The sequence shown here is derived from an EMBL/GenBank/DDBJ whole genome shotgun (WGS) entry which is preliminary data.</text>
</comment>
<feature type="non-terminal residue" evidence="2">
    <location>
        <position position="114"/>
    </location>
</feature>
<gene>
    <name evidence="2" type="ORF">GGD89_003957</name>
</gene>
<dbReference type="Proteomes" id="UP000554286">
    <property type="component" value="Unassembled WGS sequence"/>
</dbReference>
<dbReference type="RefSeq" id="WP_184049191.1">
    <property type="nucleotide sequence ID" value="NZ_JACIGK010000082.1"/>
</dbReference>
<dbReference type="InterPro" id="IPR013610">
    <property type="entry name" value="ArdC_N"/>
</dbReference>
<dbReference type="GO" id="GO:0003697">
    <property type="term" value="F:single-stranded DNA binding"/>
    <property type="evidence" value="ECO:0007669"/>
    <property type="project" value="InterPro"/>
</dbReference>
<protein>
    <submittedName>
        <fullName evidence="2">Antirestriction protein ArdC</fullName>
    </submittedName>
</protein>
<proteinExistence type="predicted"/>
<organism evidence="2 3">
    <name type="scientific">Roseospira visakhapatnamensis</name>
    <dbReference type="NCBI Taxonomy" id="390880"/>
    <lineage>
        <taxon>Bacteria</taxon>
        <taxon>Pseudomonadati</taxon>
        <taxon>Pseudomonadota</taxon>
        <taxon>Alphaproteobacteria</taxon>
        <taxon>Rhodospirillales</taxon>
        <taxon>Rhodospirillaceae</taxon>
        <taxon>Roseospira</taxon>
    </lineage>
</organism>
<keyword evidence="3" id="KW-1185">Reference proteome</keyword>